<dbReference type="PANTHER" id="PTHR13159">
    <property type="entry name" value="RADIAL SPOKEHEAD-RELATED"/>
    <property type="match status" value="1"/>
</dbReference>
<evidence type="ECO:0000256" key="4">
    <source>
        <dbReference type="ARBA" id="ARBA00023212"/>
    </source>
</evidence>
<dbReference type="Pfam" id="PF04712">
    <property type="entry name" value="Radial_spoke"/>
    <property type="match status" value="2"/>
</dbReference>
<dbReference type="EMBL" id="CDMZ01000656">
    <property type="protein sequence ID" value="CEM18810.1"/>
    <property type="molecule type" value="Genomic_DNA"/>
</dbReference>
<dbReference type="InterPro" id="IPR006802">
    <property type="entry name" value="Radial_spoke"/>
</dbReference>
<evidence type="ECO:0000256" key="5">
    <source>
        <dbReference type="ARBA" id="ARBA00023273"/>
    </source>
</evidence>
<keyword evidence="4" id="KW-0206">Cytoskeleton</keyword>
<dbReference type="CDD" id="cd22963">
    <property type="entry name" value="DD_CrRSP4-like"/>
    <property type="match status" value="1"/>
</dbReference>
<evidence type="ECO:0000313" key="7">
    <source>
        <dbReference type="EMBL" id="CEM18810.1"/>
    </source>
</evidence>
<protein>
    <submittedName>
        <fullName evidence="7">Uncharacterized protein</fullName>
    </submittedName>
</protein>
<dbReference type="GO" id="GO:0001534">
    <property type="term" value="C:radial spoke"/>
    <property type="evidence" value="ECO:0007669"/>
    <property type="project" value="InterPro"/>
</dbReference>
<proteinExistence type="predicted"/>
<accession>A0A0G4FW21</accession>
<dbReference type="PhylomeDB" id="A0A0G4FW21"/>
<feature type="region of interest" description="Disordered" evidence="6">
    <location>
        <begin position="416"/>
        <end position="462"/>
    </location>
</feature>
<dbReference type="VEuPathDB" id="CryptoDB:Cvel_18918"/>
<keyword evidence="2" id="KW-0963">Cytoplasm</keyword>
<evidence type="ECO:0000256" key="1">
    <source>
        <dbReference type="ARBA" id="ARBA00004430"/>
    </source>
</evidence>
<feature type="compositionally biased region" description="Basic and acidic residues" evidence="6">
    <location>
        <begin position="436"/>
        <end position="449"/>
    </location>
</feature>
<dbReference type="GO" id="GO:0060294">
    <property type="term" value="P:cilium movement involved in cell motility"/>
    <property type="evidence" value="ECO:0007669"/>
    <property type="project" value="InterPro"/>
</dbReference>
<feature type="compositionally biased region" description="Acidic residues" evidence="6">
    <location>
        <begin position="450"/>
        <end position="462"/>
    </location>
</feature>
<sequence length="462" mass="50904">MSADITFEQAQALLKKDSGGKNLYSHLVSLLAKIAKEKPEDAYETFESMSRYLKEGGFKLQTAPHPSSTLPSDPAFKELQKQWIETTISLTNNPKEEGDDSALAEMPDWLAQANMFAWAGVGFSRQETYEIHCSLRRFAATTEGLQSVRFWGKLLGTEADYLVAEGRIDGGDDGEREDIEPRGTGANKFTYWVAKDAKSPWTILPDAAPNEIQVARQIKKVLTGDLTRPVITHPHFPGTEKQLVRAIIALITADTVICPRGYFRTPEDSEDVFAIEKDPEYEFPSAADLGSLETWTHCREFILHTGKCNYPEVDEENEELAAKVAAMKEEDPVQEVLRGLDADKPVIPEVEGAEAAWGVQKFGDPCKYTQEGGEGETAFTVTAVTSLKWPGAMTVSQGKSFASVYIGYGHAAGVPSFFPPAPAEIQDEPVDGQEQPEPHPLEEDDKSDKLEEDPLEEGADAE</sequence>
<comment type="subcellular location">
    <subcellularLocation>
        <location evidence="1">Cytoplasm</location>
        <location evidence="1">Cytoskeleton</location>
        <location evidence="1">Cilium axoneme</location>
    </subcellularLocation>
</comment>
<gene>
    <name evidence="7" type="ORF">Cvel_18918</name>
</gene>
<reference evidence="7" key="1">
    <citation type="submission" date="2014-11" db="EMBL/GenBank/DDBJ databases">
        <authorList>
            <person name="Otto D Thomas"/>
            <person name="Naeem Raeece"/>
        </authorList>
    </citation>
    <scope>NUCLEOTIDE SEQUENCE</scope>
</reference>
<name>A0A0G4FW21_9ALVE</name>
<evidence type="ECO:0000256" key="3">
    <source>
        <dbReference type="ARBA" id="ARBA00023069"/>
    </source>
</evidence>
<dbReference type="AlphaFoldDB" id="A0A0G4FW21"/>
<dbReference type="PANTHER" id="PTHR13159:SF0">
    <property type="entry name" value="RADIAL SPOKE HEAD 6 HOMOLOG A"/>
    <property type="match status" value="1"/>
</dbReference>
<evidence type="ECO:0000256" key="6">
    <source>
        <dbReference type="SAM" id="MobiDB-lite"/>
    </source>
</evidence>
<dbReference type="GO" id="GO:0035082">
    <property type="term" value="P:axoneme assembly"/>
    <property type="evidence" value="ECO:0007669"/>
    <property type="project" value="TreeGrafter"/>
</dbReference>
<keyword evidence="3" id="KW-0969">Cilium</keyword>
<keyword evidence="5" id="KW-0966">Cell projection</keyword>
<organism evidence="7">
    <name type="scientific">Chromera velia CCMP2878</name>
    <dbReference type="NCBI Taxonomy" id="1169474"/>
    <lineage>
        <taxon>Eukaryota</taxon>
        <taxon>Sar</taxon>
        <taxon>Alveolata</taxon>
        <taxon>Colpodellida</taxon>
        <taxon>Chromeraceae</taxon>
        <taxon>Chromera</taxon>
    </lineage>
</organism>
<evidence type="ECO:0000256" key="2">
    <source>
        <dbReference type="ARBA" id="ARBA00022490"/>
    </source>
</evidence>